<evidence type="ECO:0000256" key="5">
    <source>
        <dbReference type="RuleBase" id="RU365059"/>
    </source>
</evidence>
<dbReference type="PANTHER" id="PTHR21231">
    <property type="entry name" value="XPA-BINDING PROTEIN 1-RELATED"/>
    <property type="match status" value="1"/>
</dbReference>
<dbReference type="EMBL" id="PKPP01006442">
    <property type="protein sequence ID" value="PWA56479.1"/>
    <property type="molecule type" value="Genomic_DNA"/>
</dbReference>
<keyword evidence="2 5" id="KW-0547">Nucleotide-binding</keyword>
<keyword evidence="4 5" id="KW-0342">GTP-binding</keyword>
<evidence type="ECO:0000256" key="3">
    <source>
        <dbReference type="ARBA" id="ARBA00022801"/>
    </source>
</evidence>
<evidence type="ECO:0000313" key="7">
    <source>
        <dbReference type="EMBL" id="PWA56479.1"/>
    </source>
</evidence>
<dbReference type="OrthoDB" id="5839at2759"/>
<dbReference type="Proteomes" id="UP000245207">
    <property type="component" value="Unassembled WGS sequence"/>
</dbReference>
<evidence type="ECO:0000256" key="1">
    <source>
        <dbReference type="ARBA" id="ARBA00005290"/>
    </source>
</evidence>
<dbReference type="PANTHER" id="PTHR21231:SF3">
    <property type="entry name" value="GPN-LOOP GTPASE 2"/>
    <property type="match status" value="1"/>
</dbReference>
<comment type="similarity">
    <text evidence="1 5">Belongs to the GPN-loop GTPase family.</text>
</comment>
<name>A0A2U1M5H2_ARTAN</name>
<dbReference type="Pfam" id="PF03029">
    <property type="entry name" value="ATP_bind_1"/>
    <property type="match status" value="1"/>
</dbReference>
<comment type="caution">
    <text evidence="7">The sequence shown here is derived from an EMBL/GenBank/DDBJ whole genome shotgun (WGS) entry which is preliminary data.</text>
</comment>
<keyword evidence="3 5" id="KW-0378">Hydrolase</keyword>
<evidence type="ECO:0000256" key="4">
    <source>
        <dbReference type="ARBA" id="ARBA00023134"/>
    </source>
</evidence>
<dbReference type="GO" id="GO:0005737">
    <property type="term" value="C:cytoplasm"/>
    <property type="evidence" value="ECO:0007669"/>
    <property type="project" value="TreeGrafter"/>
</dbReference>
<keyword evidence="8" id="KW-1185">Reference proteome</keyword>
<dbReference type="Gene3D" id="3.40.50.300">
    <property type="entry name" value="P-loop containing nucleotide triphosphate hydrolases"/>
    <property type="match status" value="1"/>
</dbReference>
<sequence>MDNRPTYNARYNHEERSSNTNDQNHKIRHPEKEIVLVKNPNTQSIKSNRRTIDIKNRGAFNLDFYTDVEDLSYLQNHLDQDPRSAKYRKLTKELCEVIEDYGLVNFSTLAIQDKESVTNLVKFIDRTNGYIFQGIDASAVEFKGRRSSLEIRGTH</sequence>
<feature type="region of interest" description="Disordered" evidence="6">
    <location>
        <begin position="1"/>
        <end position="24"/>
    </location>
</feature>
<comment type="subunit">
    <text evidence="5">Binds to RNA polymerase II (RNAPII).</text>
</comment>
<evidence type="ECO:0000313" key="8">
    <source>
        <dbReference type="Proteomes" id="UP000245207"/>
    </source>
</evidence>
<reference evidence="7 8" key="1">
    <citation type="journal article" date="2018" name="Mol. Plant">
        <title>The genome of Artemisia annua provides insight into the evolution of Asteraceae family and artemisinin biosynthesis.</title>
        <authorList>
            <person name="Shen Q."/>
            <person name="Zhang L."/>
            <person name="Liao Z."/>
            <person name="Wang S."/>
            <person name="Yan T."/>
            <person name="Shi P."/>
            <person name="Liu M."/>
            <person name="Fu X."/>
            <person name="Pan Q."/>
            <person name="Wang Y."/>
            <person name="Lv Z."/>
            <person name="Lu X."/>
            <person name="Zhang F."/>
            <person name="Jiang W."/>
            <person name="Ma Y."/>
            <person name="Chen M."/>
            <person name="Hao X."/>
            <person name="Li L."/>
            <person name="Tang Y."/>
            <person name="Lv G."/>
            <person name="Zhou Y."/>
            <person name="Sun X."/>
            <person name="Brodelius P.E."/>
            <person name="Rose J.K.C."/>
            <person name="Tang K."/>
        </authorList>
    </citation>
    <scope>NUCLEOTIDE SEQUENCE [LARGE SCALE GENOMIC DNA]</scope>
    <source>
        <strain evidence="8">cv. Huhao1</strain>
        <tissue evidence="7">Leaf</tissue>
    </source>
</reference>
<comment type="function">
    <text evidence="5">Small GTPase required for proper localization of RNA polymerase II and III (RNAPII and RNAPIII). May act at an RNAP assembly step prior to nuclear import.</text>
</comment>
<dbReference type="GO" id="GO:0003924">
    <property type="term" value="F:GTPase activity"/>
    <property type="evidence" value="ECO:0007669"/>
    <property type="project" value="TreeGrafter"/>
</dbReference>
<evidence type="ECO:0000256" key="6">
    <source>
        <dbReference type="SAM" id="MobiDB-lite"/>
    </source>
</evidence>
<dbReference type="InterPro" id="IPR027417">
    <property type="entry name" value="P-loop_NTPase"/>
</dbReference>
<proteinExistence type="inferred from homology"/>
<gene>
    <name evidence="7" type="ORF">CTI12_AA230780</name>
</gene>
<accession>A0A2U1M5H2</accession>
<dbReference type="GO" id="GO:0005525">
    <property type="term" value="F:GTP binding"/>
    <property type="evidence" value="ECO:0007669"/>
    <property type="project" value="UniProtKB-KW"/>
</dbReference>
<evidence type="ECO:0000256" key="2">
    <source>
        <dbReference type="ARBA" id="ARBA00022741"/>
    </source>
</evidence>
<dbReference type="AlphaFoldDB" id="A0A2U1M5H2"/>
<dbReference type="InterPro" id="IPR004130">
    <property type="entry name" value="Gpn"/>
</dbReference>
<dbReference type="STRING" id="35608.A0A2U1M5H2"/>
<protein>
    <recommendedName>
        <fullName evidence="5">GPN-loop GTPase 2</fullName>
    </recommendedName>
</protein>
<organism evidence="7 8">
    <name type="scientific">Artemisia annua</name>
    <name type="common">Sweet wormwood</name>
    <dbReference type="NCBI Taxonomy" id="35608"/>
    <lineage>
        <taxon>Eukaryota</taxon>
        <taxon>Viridiplantae</taxon>
        <taxon>Streptophyta</taxon>
        <taxon>Embryophyta</taxon>
        <taxon>Tracheophyta</taxon>
        <taxon>Spermatophyta</taxon>
        <taxon>Magnoliopsida</taxon>
        <taxon>eudicotyledons</taxon>
        <taxon>Gunneridae</taxon>
        <taxon>Pentapetalae</taxon>
        <taxon>asterids</taxon>
        <taxon>campanulids</taxon>
        <taxon>Asterales</taxon>
        <taxon>Asteraceae</taxon>
        <taxon>Asteroideae</taxon>
        <taxon>Anthemideae</taxon>
        <taxon>Artemisiinae</taxon>
        <taxon>Artemisia</taxon>
    </lineage>
</organism>